<evidence type="ECO:0000313" key="1">
    <source>
        <dbReference type="EnsemblMetazoa" id="AMIN014298-PA"/>
    </source>
</evidence>
<name>A0A182WNL2_9DIPT</name>
<dbReference type="AlphaFoldDB" id="A0A182WNL2"/>
<keyword evidence="2" id="KW-1185">Reference proteome</keyword>
<evidence type="ECO:0000313" key="2">
    <source>
        <dbReference type="Proteomes" id="UP000075920"/>
    </source>
</evidence>
<organism evidence="1 2">
    <name type="scientific">Anopheles minimus</name>
    <dbReference type="NCBI Taxonomy" id="112268"/>
    <lineage>
        <taxon>Eukaryota</taxon>
        <taxon>Metazoa</taxon>
        <taxon>Ecdysozoa</taxon>
        <taxon>Arthropoda</taxon>
        <taxon>Hexapoda</taxon>
        <taxon>Insecta</taxon>
        <taxon>Pterygota</taxon>
        <taxon>Neoptera</taxon>
        <taxon>Endopterygota</taxon>
        <taxon>Diptera</taxon>
        <taxon>Nematocera</taxon>
        <taxon>Culicoidea</taxon>
        <taxon>Culicidae</taxon>
        <taxon>Anophelinae</taxon>
        <taxon>Anopheles</taxon>
    </lineage>
</organism>
<reference evidence="1" key="2">
    <citation type="submission" date="2020-05" db="UniProtKB">
        <authorList>
            <consortium name="EnsemblMetazoa"/>
        </authorList>
    </citation>
    <scope>IDENTIFICATION</scope>
    <source>
        <strain evidence="1">MINIMUS1</strain>
    </source>
</reference>
<dbReference type="VEuPathDB" id="VectorBase:AMIN014298"/>
<protein>
    <submittedName>
        <fullName evidence="1">Uncharacterized protein</fullName>
    </submittedName>
</protein>
<accession>A0A182WNL2</accession>
<reference evidence="2" key="1">
    <citation type="submission" date="2013-03" db="EMBL/GenBank/DDBJ databases">
        <title>The Genome Sequence of Anopheles minimus MINIMUS1.</title>
        <authorList>
            <consortium name="The Broad Institute Genomics Platform"/>
            <person name="Neafsey D.E."/>
            <person name="Walton C."/>
            <person name="Walker B."/>
            <person name="Young S.K."/>
            <person name="Zeng Q."/>
            <person name="Gargeya S."/>
            <person name="Fitzgerald M."/>
            <person name="Haas B."/>
            <person name="Abouelleil A."/>
            <person name="Allen A.W."/>
            <person name="Alvarado L."/>
            <person name="Arachchi H.M."/>
            <person name="Berlin A.M."/>
            <person name="Chapman S.B."/>
            <person name="Gainer-Dewar J."/>
            <person name="Goldberg J."/>
            <person name="Griggs A."/>
            <person name="Gujja S."/>
            <person name="Hansen M."/>
            <person name="Howarth C."/>
            <person name="Imamovic A."/>
            <person name="Ireland A."/>
            <person name="Larimer J."/>
            <person name="McCowan C."/>
            <person name="Murphy C."/>
            <person name="Pearson M."/>
            <person name="Poon T.W."/>
            <person name="Priest M."/>
            <person name="Roberts A."/>
            <person name="Saif S."/>
            <person name="Shea T."/>
            <person name="Sisk P."/>
            <person name="Sykes S."/>
            <person name="Wortman J."/>
            <person name="Nusbaum C."/>
            <person name="Birren B."/>
        </authorList>
    </citation>
    <scope>NUCLEOTIDE SEQUENCE [LARGE SCALE GENOMIC DNA]</scope>
    <source>
        <strain evidence="2">MINIMUS1</strain>
    </source>
</reference>
<proteinExistence type="predicted"/>
<dbReference type="EnsemblMetazoa" id="AMIN014298-RA">
    <property type="protein sequence ID" value="AMIN014298-PA"/>
    <property type="gene ID" value="AMIN014298"/>
</dbReference>
<dbReference type="Proteomes" id="UP000075920">
    <property type="component" value="Unassembled WGS sequence"/>
</dbReference>
<sequence length="19" mass="2297">MYIILKTSISLRLFFKHSV</sequence>